<dbReference type="OrthoDB" id="46988at2759"/>
<dbReference type="UniPathway" id="UPA00094"/>
<evidence type="ECO:0000256" key="13">
    <source>
        <dbReference type="ARBA" id="ARBA00036671"/>
    </source>
</evidence>
<keyword evidence="16" id="KW-1185">Reference proteome</keyword>
<dbReference type="EC" id="4.2.1.134" evidence="4"/>
<organism evidence="15 16">
    <name type="scientific">Polysphondylium violaceum</name>
    <dbReference type="NCBI Taxonomy" id="133409"/>
    <lineage>
        <taxon>Eukaryota</taxon>
        <taxon>Amoebozoa</taxon>
        <taxon>Evosea</taxon>
        <taxon>Eumycetozoa</taxon>
        <taxon>Dictyostelia</taxon>
        <taxon>Dictyosteliales</taxon>
        <taxon>Dictyosteliaceae</taxon>
        <taxon>Polysphondylium</taxon>
    </lineage>
</organism>
<dbReference type="Pfam" id="PF04387">
    <property type="entry name" value="PTPLA"/>
    <property type="match status" value="1"/>
</dbReference>
<comment type="caution">
    <text evidence="15">The sequence shown here is derived from an EMBL/GenBank/DDBJ whole genome shotgun (WGS) entry which is preliminary data.</text>
</comment>
<feature type="transmembrane region" description="Helical" evidence="14">
    <location>
        <begin position="43"/>
        <end position="63"/>
    </location>
</feature>
<dbReference type="PANTHER" id="PTHR11035:SF3">
    <property type="entry name" value="VERY-LONG-CHAIN (3R)-3-HYDROXYACYL-COA DEHYDRATASE"/>
    <property type="match status" value="1"/>
</dbReference>
<dbReference type="GO" id="GO:0005789">
    <property type="term" value="C:endoplasmic reticulum membrane"/>
    <property type="evidence" value="ECO:0007669"/>
    <property type="project" value="TreeGrafter"/>
</dbReference>
<reference evidence="15" key="1">
    <citation type="submission" date="2020-01" db="EMBL/GenBank/DDBJ databases">
        <title>Development of genomics and gene disruption for Polysphondylium violaceum indicates a role for the polyketide synthase stlB in stalk morphogenesis.</title>
        <authorList>
            <person name="Narita B."/>
            <person name="Kawabe Y."/>
            <person name="Kin K."/>
            <person name="Saito T."/>
            <person name="Gibbs R."/>
            <person name="Kuspa A."/>
            <person name="Muzny D."/>
            <person name="Queller D."/>
            <person name="Richards S."/>
            <person name="Strassman J."/>
            <person name="Sucgang R."/>
            <person name="Worley K."/>
            <person name="Schaap P."/>
        </authorList>
    </citation>
    <scope>NUCLEOTIDE SEQUENCE</scope>
    <source>
        <strain evidence="15">QSvi11</strain>
    </source>
</reference>
<keyword evidence="9" id="KW-0443">Lipid metabolism</keyword>
<evidence type="ECO:0000256" key="2">
    <source>
        <dbReference type="ARBA" id="ARBA00005194"/>
    </source>
</evidence>
<dbReference type="GO" id="GO:0102158">
    <property type="term" value="F:very-long-chain (3R)-3-hydroxyacyl-CoA dehydratase activity"/>
    <property type="evidence" value="ECO:0007669"/>
    <property type="project" value="UniProtKB-EC"/>
</dbReference>
<feature type="transmembrane region" description="Helical" evidence="14">
    <location>
        <begin position="70"/>
        <end position="90"/>
    </location>
</feature>
<evidence type="ECO:0000256" key="10">
    <source>
        <dbReference type="ARBA" id="ARBA00023136"/>
    </source>
</evidence>
<dbReference type="AlphaFoldDB" id="A0A8J4V7C7"/>
<evidence type="ECO:0000256" key="5">
    <source>
        <dbReference type="ARBA" id="ARBA00022516"/>
    </source>
</evidence>
<dbReference type="InterPro" id="IPR007482">
    <property type="entry name" value="Tyr_Pase-like_PTPLA"/>
</dbReference>
<dbReference type="GO" id="GO:0030497">
    <property type="term" value="P:fatty acid elongation"/>
    <property type="evidence" value="ECO:0007669"/>
    <property type="project" value="TreeGrafter"/>
</dbReference>
<evidence type="ECO:0000256" key="7">
    <source>
        <dbReference type="ARBA" id="ARBA00022832"/>
    </source>
</evidence>
<keyword evidence="8 14" id="KW-1133">Transmembrane helix</keyword>
<keyword evidence="11" id="KW-0275">Fatty acid biosynthesis</keyword>
<dbReference type="Proteomes" id="UP000695562">
    <property type="component" value="Unassembled WGS sequence"/>
</dbReference>
<keyword evidence="12" id="KW-0456">Lyase</keyword>
<evidence type="ECO:0000256" key="14">
    <source>
        <dbReference type="SAM" id="Phobius"/>
    </source>
</evidence>
<evidence type="ECO:0000256" key="6">
    <source>
        <dbReference type="ARBA" id="ARBA00022692"/>
    </source>
</evidence>
<feature type="transmembrane region" description="Helical" evidence="14">
    <location>
        <begin position="137"/>
        <end position="159"/>
    </location>
</feature>
<evidence type="ECO:0000256" key="3">
    <source>
        <dbReference type="ARBA" id="ARBA00007811"/>
    </source>
</evidence>
<dbReference type="PANTHER" id="PTHR11035">
    <property type="entry name" value="VERY-LONG-CHAIN (3R)-3-HYDROXYACYL-COA DEHYDRATASE"/>
    <property type="match status" value="1"/>
</dbReference>
<comment type="similarity">
    <text evidence="3">Belongs to the very long-chain fatty acids dehydratase HACD family.</text>
</comment>
<comment type="pathway">
    <text evidence="2">Lipid metabolism; fatty acid biosynthesis.</text>
</comment>
<gene>
    <name evidence="15" type="ORF">CYY_001969</name>
</gene>
<evidence type="ECO:0000256" key="11">
    <source>
        <dbReference type="ARBA" id="ARBA00023160"/>
    </source>
</evidence>
<evidence type="ECO:0000256" key="4">
    <source>
        <dbReference type="ARBA" id="ARBA00013122"/>
    </source>
</evidence>
<feature type="transmembrane region" description="Helical" evidence="14">
    <location>
        <begin position="7"/>
        <end position="31"/>
    </location>
</feature>
<keyword evidence="10 14" id="KW-0472">Membrane</keyword>
<dbReference type="GO" id="GO:0042761">
    <property type="term" value="P:very long-chain fatty acid biosynthetic process"/>
    <property type="evidence" value="ECO:0007669"/>
    <property type="project" value="TreeGrafter"/>
</dbReference>
<keyword evidence="7" id="KW-0276">Fatty acid metabolism</keyword>
<dbReference type="EMBL" id="AJWJ01000051">
    <property type="protein sequence ID" value="KAF2076712.1"/>
    <property type="molecule type" value="Genomic_DNA"/>
</dbReference>
<evidence type="ECO:0000313" key="15">
    <source>
        <dbReference type="EMBL" id="KAF2076712.1"/>
    </source>
</evidence>
<evidence type="ECO:0000256" key="9">
    <source>
        <dbReference type="ARBA" id="ARBA00023098"/>
    </source>
</evidence>
<comment type="catalytic activity">
    <reaction evidence="13">
        <text>a very-long-chain (3R)-3-hydroxyacyl-CoA = a very-long-chain (2E)-enoyl-CoA + H2O</text>
        <dbReference type="Rhea" id="RHEA:45812"/>
        <dbReference type="ChEBI" id="CHEBI:15377"/>
        <dbReference type="ChEBI" id="CHEBI:83728"/>
        <dbReference type="ChEBI" id="CHEBI:85440"/>
        <dbReference type="EC" id="4.2.1.134"/>
    </reaction>
</comment>
<proteinExistence type="inferred from homology"/>
<comment type="subcellular location">
    <subcellularLocation>
        <location evidence="1">Membrane</location>
        <topology evidence="1">Multi-pass membrane protein</topology>
    </subcellularLocation>
</comment>
<keyword evidence="5" id="KW-0444">Lipid biosynthesis</keyword>
<evidence type="ECO:0000256" key="1">
    <source>
        <dbReference type="ARBA" id="ARBA00004141"/>
    </source>
</evidence>
<feature type="transmembrane region" description="Helical" evidence="14">
    <location>
        <begin position="96"/>
        <end position="116"/>
    </location>
</feature>
<keyword evidence="6 14" id="KW-0812">Transmembrane</keyword>
<sequence>MKISTLYLVFYNFVQCIGWSYILYLLSLHLITEKSPVGVWDKLGQYVILFQGAAVLEIIHSMVGLVKTPWVTTFIQVFSRVACVFLAYHVPATQNHFFLSLMLMAWSITEVIRYSFYGLSLLNACPYFIGWLRYTTFIILYPSGVAGETGTIYTSLPFVKETGLFSLSLPNSINFAFNFYYALIFSFVFYAVGLPYLYTYMLGQRKRFISGGSKKPSTASTPNKKTN</sequence>
<feature type="transmembrane region" description="Helical" evidence="14">
    <location>
        <begin position="179"/>
        <end position="198"/>
    </location>
</feature>
<protein>
    <recommendedName>
        <fullName evidence="4">very-long-chain (3R)-3-hydroxyacyl-CoA dehydratase</fullName>
        <ecNumber evidence="4">4.2.1.134</ecNumber>
    </recommendedName>
</protein>
<evidence type="ECO:0000256" key="12">
    <source>
        <dbReference type="ARBA" id="ARBA00023239"/>
    </source>
</evidence>
<evidence type="ECO:0000256" key="8">
    <source>
        <dbReference type="ARBA" id="ARBA00022989"/>
    </source>
</evidence>
<dbReference type="GO" id="GO:0030148">
    <property type="term" value="P:sphingolipid biosynthetic process"/>
    <property type="evidence" value="ECO:0007669"/>
    <property type="project" value="TreeGrafter"/>
</dbReference>
<accession>A0A8J4V7C7</accession>
<name>A0A8J4V7C7_9MYCE</name>
<evidence type="ECO:0000313" key="16">
    <source>
        <dbReference type="Proteomes" id="UP000695562"/>
    </source>
</evidence>